<sequence length="469" mass="50934">MEHSLGTLLPLYSVIPFVGMLLSIALGPVLFPKFWHHHFGKVSAAWAALLAVPLIVVYGKQGVDELLHLLIADYIPFIILIGSLFTVGGGILVRTSLKGTTWVNAGFLTIGAIVASWMGTTGAAMLLIRPFLRVNKDRKYKAFMVVFFIFMVANVGGSLTPLGDPPLFLGFLHGVPFFWTLRLITPMAVVLAGLLLMYIAFDKYYLAKEQKEAGLALASSAGDRAVAATQNTANEGSAPEKKLEILGAQNFILLAVIIGVILFSGYVKMSEVSILGVHLGWQDVIRNLVLVAIMVISMKITAKTVREENEYSWGPILEIVYLFFGIFVTMAPALAILKAGESGALSFITAAVKEPAQYFWITGALSSFLDNAPTYLTFFSTALGQFYPGVAEGPAVARFLVEQPLYLLAISAGSVFFGAVTYIGNAPNFMVRSIAEESGVKMPSFFGYMVYSVCILLPLFGIVTWLFFL</sequence>
<evidence type="ECO:0000313" key="2">
    <source>
        <dbReference type="EMBL" id="CDX04271.1"/>
    </source>
</evidence>
<feature type="transmembrane region" description="Helical" evidence="1">
    <location>
        <begin position="43"/>
        <end position="59"/>
    </location>
</feature>
<dbReference type="EMBL" id="LK996017">
    <property type="protein sequence ID" value="CDX04271.1"/>
    <property type="molecule type" value="Genomic_DNA"/>
</dbReference>
<feature type="transmembrane region" description="Helical" evidence="1">
    <location>
        <begin position="12"/>
        <end position="31"/>
    </location>
</feature>
<name>A0A098B8S5_DESHA</name>
<reference evidence="3 4" key="2">
    <citation type="submission" date="2015-12" db="EMBL/GenBank/DDBJ databases">
        <title>Draft Genome Sequence of Desulfitobacterium hafniense Strain DH, a Sulfate-reducing Bacterium Isolated from Paddy Soils.</title>
        <authorList>
            <person name="Bao P."/>
            <person name="Zhang X."/>
            <person name="Li G."/>
        </authorList>
    </citation>
    <scope>NUCLEOTIDE SEQUENCE [LARGE SCALE GENOMIC DNA]</scope>
    <source>
        <strain evidence="3 4">DH</strain>
    </source>
</reference>
<evidence type="ECO:0000256" key="1">
    <source>
        <dbReference type="SAM" id="Phobius"/>
    </source>
</evidence>
<keyword evidence="1" id="KW-1133">Transmembrane helix</keyword>
<dbReference type="Proteomes" id="UP000054623">
    <property type="component" value="Unassembled WGS sequence"/>
</dbReference>
<keyword evidence="1" id="KW-0812">Transmembrane</keyword>
<organism evidence="2">
    <name type="scientific">Desulfitobacterium hafniense</name>
    <name type="common">Desulfitobacterium frappieri</name>
    <dbReference type="NCBI Taxonomy" id="49338"/>
    <lineage>
        <taxon>Bacteria</taxon>
        <taxon>Bacillati</taxon>
        <taxon>Bacillota</taxon>
        <taxon>Clostridia</taxon>
        <taxon>Eubacteriales</taxon>
        <taxon>Desulfitobacteriaceae</taxon>
        <taxon>Desulfitobacterium</taxon>
    </lineage>
</organism>
<dbReference type="OrthoDB" id="9765532at2"/>
<feature type="transmembrane region" description="Helical" evidence="1">
    <location>
        <begin position="251"/>
        <end position="267"/>
    </location>
</feature>
<dbReference type="EMBL" id="LOCK01000013">
    <property type="protein sequence ID" value="KTE92588.1"/>
    <property type="molecule type" value="Genomic_DNA"/>
</dbReference>
<proteinExistence type="predicted"/>
<dbReference type="Pfam" id="PF16980">
    <property type="entry name" value="CitMHS_2"/>
    <property type="match status" value="1"/>
</dbReference>
<gene>
    <name evidence="3" type="ORF">AT727_18900</name>
    <name evidence="2" type="ORF">DPCES_4385</name>
</gene>
<feature type="transmembrane region" description="Helical" evidence="1">
    <location>
        <begin position="105"/>
        <end position="128"/>
    </location>
</feature>
<dbReference type="AlphaFoldDB" id="A0A098B8S5"/>
<feature type="transmembrane region" description="Helical" evidence="1">
    <location>
        <begin position="319"/>
        <end position="337"/>
    </location>
</feature>
<dbReference type="InterPro" id="IPR031566">
    <property type="entry name" value="CitMHS_2"/>
</dbReference>
<feature type="transmembrane region" description="Helical" evidence="1">
    <location>
        <begin position="179"/>
        <end position="201"/>
    </location>
</feature>
<keyword evidence="1" id="KW-0472">Membrane</keyword>
<reference evidence="2" key="1">
    <citation type="submission" date="2014-07" db="EMBL/GenBank/DDBJ databases">
        <authorList>
            <person name="Hornung V.Bastian."/>
        </authorList>
    </citation>
    <scope>NUCLEOTIDE SEQUENCE</scope>
    <source>
        <strain evidence="2">PCE-S</strain>
    </source>
</reference>
<accession>A0A098B8S5</accession>
<feature type="transmembrane region" description="Helical" evidence="1">
    <location>
        <begin position="279"/>
        <end position="298"/>
    </location>
</feature>
<feature type="transmembrane region" description="Helical" evidence="1">
    <location>
        <begin position="405"/>
        <end position="424"/>
    </location>
</feature>
<dbReference type="RefSeq" id="WP_058490874.1">
    <property type="nucleotide sequence ID" value="NZ_LK996017.1"/>
</dbReference>
<protein>
    <submittedName>
        <fullName evidence="2">Citrate transporter</fullName>
    </submittedName>
    <submittedName>
        <fullName evidence="3">Sodium:proton antiporter</fullName>
    </submittedName>
</protein>
<feature type="transmembrane region" description="Helical" evidence="1">
    <location>
        <begin position="71"/>
        <end position="93"/>
    </location>
</feature>
<evidence type="ECO:0000313" key="3">
    <source>
        <dbReference type="EMBL" id="KTE92588.1"/>
    </source>
</evidence>
<dbReference type="PATRIC" id="fig|49338.4.peg.4720"/>
<evidence type="ECO:0000313" key="4">
    <source>
        <dbReference type="Proteomes" id="UP000054623"/>
    </source>
</evidence>
<feature type="transmembrane region" description="Helical" evidence="1">
    <location>
        <begin position="140"/>
        <end position="159"/>
    </location>
</feature>
<feature type="transmembrane region" description="Helical" evidence="1">
    <location>
        <begin position="445"/>
        <end position="468"/>
    </location>
</feature>